<dbReference type="Gene3D" id="1.20.1560.10">
    <property type="entry name" value="ABC transporter type 1, transmembrane domain"/>
    <property type="match status" value="1"/>
</dbReference>
<keyword evidence="4 10" id="KW-0067">ATP-binding</keyword>
<sequence length="672" mass="75474">MNPNQILLKYTLKHWTLIATSVVLGFVSTIFNGVGTVLIIPLLIAFINPKNTVLNNAPPLIRKIFAIFEIFPIDTRFIWMFVAVFSILILKHITTFAWNLLNTYISLLLAKDMRIDAVNILLEVDIDFYVKSKVGDIFNRFMSEINRAVATIRSYITLIQVVSTLFMYLVILLSISWQLTILASFLGGFLALVNQVVVKQAKKYGDIITLTAKQQTNKLLELLTGIRLIKGTGNELYELESIKVDIRDREKAGMDAQTNSAIIAPINEIGGIIIIALIILSGRYLFNDQLQALAPILLTYLYVLFRALPLISQLNNTRGQILGNSSAVDVVADFLDRDNKPFMTNGSIVYRGLEEGIRFENVRFAYPGHDELVLKNIDFWIPKGKMIALVGSSGAGKSTIADLLPRFYDPIEGRVVVDGRDLRDYQIKTLRKMMGIVSQDTFLFNHSIRYNIAYGLTDVSDAEILEATKRANAYEFIVKLPEGLDTEIGDRGVRLSGGQKQRLAIARALLRDPEILILDEATSALDTISERLVQEAIDELCRERTTLVIAHRLSTIRKAHQIIVLEKGNVIEVGNHEELLAKNGQYARLHALQFSDNGNRPAESNSDGERERLAYLSYETRGSLNLMLGSLRLIADDLLDDPDERQELLDQSYRSALQLLDSIEKYTGAPTH</sequence>
<dbReference type="Proteomes" id="UP001328733">
    <property type="component" value="Unassembled WGS sequence"/>
</dbReference>
<dbReference type="InterPro" id="IPR003593">
    <property type="entry name" value="AAA+_ATPase"/>
</dbReference>
<dbReference type="PROSITE" id="PS50929">
    <property type="entry name" value="ABC_TM1F"/>
    <property type="match status" value="1"/>
</dbReference>
<dbReference type="SUPFAM" id="SSF90123">
    <property type="entry name" value="ABC transporter transmembrane region"/>
    <property type="match status" value="1"/>
</dbReference>
<dbReference type="AlphaFoldDB" id="A0AAW9QX32"/>
<evidence type="ECO:0000256" key="5">
    <source>
        <dbReference type="ARBA" id="ARBA00022989"/>
    </source>
</evidence>
<dbReference type="EMBL" id="JBAFSM010000061">
    <property type="protein sequence ID" value="MEG3439804.1"/>
    <property type="molecule type" value="Genomic_DNA"/>
</dbReference>
<dbReference type="SUPFAM" id="SSF52540">
    <property type="entry name" value="P-loop containing nucleoside triphosphate hydrolases"/>
    <property type="match status" value="1"/>
</dbReference>
<feature type="transmembrane region" description="Helical" evidence="7">
    <location>
        <begin position="181"/>
        <end position="198"/>
    </location>
</feature>
<dbReference type="PROSITE" id="PS00211">
    <property type="entry name" value="ABC_TRANSPORTER_1"/>
    <property type="match status" value="1"/>
</dbReference>
<evidence type="ECO:0000259" key="8">
    <source>
        <dbReference type="PROSITE" id="PS50893"/>
    </source>
</evidence>
<accession>A0AAW9QX32</accession>
<dbReference type="InterPro" id="IPR036640">
    <property type="entry name" value="ABC1_TM_sf"/>
</dbReference>
<dbReference type="Pfam" id="PF00664">
    <property type="entry name" value="ABC_membrane"/>
    <property type="match status" value="1"/>
</dbReference>
<dbReference type="GO" id="GO:0016887">
    <property type="term" value="F:ATP hydrolysis activity"/>
    <property type="evidence" value="ECO:0007669"/>
    <property type="project" value="InterPro"/>
</dbReference>
<evidence type="ECO:0000256" key="7">
    <source>
        <dbReference type="SAM" id="Phobius"/>
    </source>
</evidence>
<feature type="transmembrane region" description="Helical" evidence="7">
    <location>
        <begin position="21"/>
        <end position="47"/>
    </location>
</feature>
<evidence type="ECO:0000256" key="6">
    <source>
        <dbReference type="ARBA" id="ARBA00023136"/>
    </source>
</evidence>
<gene>
    <name evidence="10" type="ORF">V0288_21935</name>
</gene>
<dbReference type="PANTHER" id="PTHR43394">
    <property type="entry name" value="ATP-DEPENDENT PERMEASE MDL1, MITOCHONDRIAL"/>
    <property type="match status" value="1"/>
</dbReference>
<dbReference type="FunFam" id="3.40.50.300:FF:000218">
    <property type="entry name" value="Multidrug ABC transporter ATP-binding protein"/>
    <property type="match status" value="1"/>
</dbReference>
<evidence type="ECO:0000256" key="2">
    <source>
        <dbReference type="ARBA" id="ARBA00022692"/>
    </source>
</evidence>
<evidence type="ECO:0000256" key="4">
    <source>
        <dbReference type="ARBA" id="ARBA00022840"/>
    </source>
</evidence>
<feature type="transmembrane region" description="Helical" evidence="7">
    <location>
        <begin position="269"/>
        <end position="286"/>
    </location>
</feature>
<dbReference type="InterPro" id="IPR003439">
    <property type="entry name" value="ABC_transporter-like_ATP-bd"/>
</dbReference>
<dbReference type="RefSeq" id="WP_332867282.1">
    <property type="nucleotide sequence ID" value="NZ_JBAFSM010000061.1"/>
</dbReference>
<dbReference type="PANTHER" id="PTHR43394:SF1">
    <property type="entry name" value="ATP-BINDING CASSETTE SUB-FAMILY B MEMBER 10, MITOCHONDRIAL"/>
    <property type="match status" value="1"/>
</dbReference>
<comment type="subcellular location">
    <subcellularLocation>
        <location evidence="1">Cell membrane</location>
        <topology evidence="1">Multi-pass membrane protein</topology>
    </subcellularLocation>
</comment>
<keyword evidence="6 7" id="KW-0472">Membrane</keyword>
<keyword evidence="5 7" id="KW-1133">Transmembrane helix</keyword>
<feature type="transmembrane region" description="Helical" evidence="7">
    <location>
        <begin position="77"/>
        <end position="101"/>
    </location>
</feature>
<dbReference type="SMART" id="SM00382">
    <property type="entry name" value="AAA"/>
    <property type="match status" value="1"/>
</dbReference>
<evidence type="ECO:0000259" key="9">
    <source>
        <dbReference type="PROSITE" id="PS50929"/>
    </source>
</evidence>
<dbReference type="PROSITE" id="PS50893">
    <property type="entry name" value="ABC_TRANSPORTER_2"/>
    <property type="match status" value="1"/>
</dbReference>
<evidence type="ECO:0000313" key="11">
    <source>
        <dbReference type="Proteomes" id="UP001328733"/>
    </source>
</evidence>
<feature type="transmembrane region" description="Helical" evidence="7">
    <location>
        <begin position="292"/>
        <end position="311"/>
    </location>
</feature>
<dbReference type="Gene3D" id="3.40.50.300">
    <property type="entry name" value="P-loop containing nucleotide triphosphate hydrolases"/>
    <property type="match status" value="1"/>
</dbReference>
<keyword evidence="2 7" id="KW-0812">Transmembrane</keyword>
<dbReference type="GO" id="GO:0005886">
    <property type="term" value="C:plasma membrane"/>
    <property type="evidence" value="ECO:0007669"/>
    <property type="project" value="UniProtKB-SubCell"/>
</dbReference>
<evidence type="ECO:0000256" key="3">
    <source>
        <dbReference type="ARBA" id="ARBA00022741"/>
    </source>
</evidence>
<protein>
    <submittedName>
        <fullName evidence="10">ATP-binding cassette domain-containing protein</fullName>
    </submittedName>
</protein>
<reference evidence="10 11" key="1">
    <citation type="submission" date="2024-01" db="EMBL/GenBank/DDBJ databases">
        <title>Genomic insights into the taxonomy and metabolism of the cyanobacterium Pannus brasiliensis CCIBt3594.</title>
        <authorList>
            <person name="Machado M."/>
            <person name="Botero N.B."/>
            <person name="Andreote A.P.D."/>
            <person name="Feitosa A.M.T."/>
            <person name="Popin R."/>
            <person name="Sivonen K."/>
            <person name="Fiore M.F."/>
        </authorList>
    </citation>
    <scope>NUCLEOTIDE SEQUENCE [LARGE SCALE GENOMIC DNA]</scope>
    <source>
        <strain evidence="10 11">CCIBt3594</strain>
    </source>
</reference>
<organism evidence="10 11">
    <name type="scientific">Pannus brasiliensis CCIBt3594</name>
    <dbReference type="NCBI Taxonomy" id="1427578"/>
    <lineage>
        <taxon>Bacteria</taxon>
        <taxon>Bacillati</taxon>
        <taxon>Cyanobacteriota</taxon>
        <taxon>Cyanophyceae</taxon>
        <taxon>Oscillatoriophycideae</taxon>
        <taxon>Chroococcales</taxon>
        <taxon>Microcystaceae</taxon>
        <taxon>Pannus</taxon>
    </lineage>
</organism>
<dbReference type="CDD" id="cd03251">
    <property type="entry name" value="ABCC_MsbA"/>
    <property type="match status" value="1"/>
</dbReference>
<dbReference type="InterPro" id="IPR039421">
    <property type="entry name" value="Type_1_exporter"/>
</dbReference>
<dbReference type="InterPro" id="IPR011527">
    <property type="entry name" value="ABC1_TM_dom"/>
</dbReference>
<evidence type="ECO:0000313" key="10">
    <source>
        <dbReference type="EMBL" id="MEG3439804.1"/>
    </source>
</evidence>
<proteinExistence type="predicted"/>
<dbReference type="InterPro" id="IPR017871">
    <property type="entry name" value="ABC_transporter-like_CS"/>
</dbReference>
<dbReference type="InterPro" id="IPR027417">
    <property type="entry name" value="P-loop_NTPase"/>
</dbReference>
<dbReference type="Pfam" id="PF00005">
    <property type="entry name" value="ABC_tran"/>
    <property type="match status" value="1"/>
</dbReference>
<feature type="domain" description="ABC transmembrane type-1" evidence="9">
    <location>
        <begin position="19"/>
        <end position="323"/>
    </location>
</feature>
<dbReference type="GO" id="GO:0015421">
    <property type="term" value="F:ABC-type oligopeptide transporter activity"/>
    <property type="evidence" value="ECO:0007669"/>
    <property type="project" value="TreeGrafter"/>
</dbReference>
<dbReference type="GO" id="GO:0005524">
    <property type="term" value="F:ATP binding"/>
    <property type="evidence" value="ECO:0007669"/>
    <property type="project" value="UniProtKB-KW"/>
</dbReference>
<keyword evidence="11" id="KW-1185">Reference proteome</keyword>
<name>A0AAW9QX32_9CHRO</name>
<feature type="transmembrane region" description="Helical" evidence="7">
    <location>
        <begin position="155"/>
        <end position="175"/>
    </location>
</feature>
<evidence type="ECO:0000256" key="1">
    <source>
        <dbReference type="ARBA" id="ARBA00004651"/>
    </source>
</evidence>
<comment type="caution">
    <text evidence="10">The sequence shown here is derived from an EMBL/GenBank/DDBJ whole genome shotgun (WGS) entry which is preliminary data.</text>
</comment>
<feature type="domain" description="ABC transporter" evidence="8">
    <location>
        <begin position="357"/>
        <end position="592"/>
    </location>
</feature>
<keyword evidence="3" id="KW-0547">Nucleotide-binding</keyword>